<name>A0ABT4CXS4_9CLOT</name>
<evidence type="ECO:0000256" key="11">
    <source>
        <dbReference type="ARBA" id="ARBA00023125"/>
    </source>
</evidence>
<dbReference type="NCBIfam" id="TIGR01389">
    <property type="entry name" value="recQ"/>
    <property type="match status" value="1"/>
</dbReference>
<dbReference type="PROSITE" id="PS51192">
    <property type="entry name" value="HELICASE_ATP_BIND_1"/>
    <property type="match status" value="1"/>
</dbReference>
<evidence type="ECO:0000256" key="13">
    <source>
        <dbReference type="ARBA" id="ARBA00023204"/>
    </source>
</evidence>
<dbReference type="Gene3D" id="1.10.10.10">
    <property type="entry name" value="Winged helix-like DNA-binding domain superfamily/Winged helix DNA-binding domain"/>
    <property type="match status" value="1"/>
</dbReference>
<evidence type="ECO:0000256" key="5">
    <source>
        <dbReference type="ARBA" id="ARBA00022741"/>
    </source>
</evidence>
<keyword evidence="9" id="KW-0862">Zinc</keyword>
<keyword evidence="21" id="KW-1185">Reference proteome</keyword>
<proteinExistence type="inferred from homology"/>
<dbReference type="SUPFAM" id="SSF46785">
    <property type="entry name" value="Winged helix' DNA-binding domain"/>
    <property type="match status" value="1"/>
</dbReference>
<evidence type="ECO:0000256" key="2">
    <source>
        <dbReference type="ARBA" id="ARBA00001947"/>
    </source>
</evidence>
<sequence>MNQSAEEILKKYYGYTEFREGQKNIIDNIMNGKDTFAIMPTGGGKSICYQIPAIMLPGLTLVVSPLISLMKDQVDALNSLGISAGVINSSQGINEVKDTIYKATQGELKLLYVAPERLEVESFCRVLQTLNVSQIAVDEAHCASQWGHDFRMSYRNINPFINRFNNRPIISAFTATATSNVREDVIKLLNLKEPGVFITGFDRKNLYFSVVKNENKKDFILKYIEDNKEKSGIIYAATRKEVENIYKGLKQKGYSIDKYHAGMNDNERAQSQEKFLYDDIKIMVATNAFGMGIDKSNVRYVIHYNMPKNIEAYYQEAGRAGRDGEPGECILLFGPRAIMLQKFFIEQTVLTHERKMSEYRKLQAMVDYCHTTRCLRKYILEYFGEKNVKDKCDNCGNCKNEGETIDITVDAQKIFSCIYRIREKYGVTMIAEVLRGSKNKKILNLRLNQLSTYGIMKNYTIKGIKDLINVLIAEEYLTLTEEEFSVVKLKNKAIDVLKNKEKVMQKVYKRKEKVQEDNSLFEMLREIRKKIAQREAVPPYIVFADSSLKEMSEYVPLIKEEMLNVKGVGEKKFERYGEEFLEVIIEYNNEHNLRKQEMINNEEDSKDKKIPSHVKTLSMVKEGKKLEEISQIRGAKLDTVKDHIIKCGLEGYEIDWNLLIPQQHEELILEKIKEVGCEKLKPLKDLLPEDIEYITIKAVICKHKIKDVS</sequence>
<evidence type="ECO:0000256" key="7">
    <source>
        <dbReference type="ARBA" id="ARBA00022801"/>
    </source>
</evidence>
<evidence type="ECO:0000256" key="8">
    <source>
        <dbReference type="ARBA" id="ARBA00022806"/>
    </source>
</evidence>
<keyword evidence="4" id="KW-0479">Metal-binding</keyword>
<dbReference type="CDD" id="cd18794">
    <property type="entry name" value="SF2_C_RecQ"/>
    <property type="match status" value="1"/>
</dbReference>
<keyword evidence="5" id="KW-0547">Nucleotide-binding</keyword>
<dbReference type="InterPro" id="IPR001650">
    <property type="entry name" value="Helicase_C-like"/>
</dbReference>
<dbReference type="InterPro" id="IPR004589">
    <property type="entry name" value="DNA_helicase_ATP-dep_RecQ"/>
</dbReference>
<evidence type="ECO:0000259" key="18">
    <source>
        <dbReference type="PROSITE" id="PS51192"/>
    </source>
</evidence>
<evidence type="ECO:0000313" key="20">
    <source>
        <dbReference type="EMBL" id="MCY6483780.1"/>
    </source>
</evidence>
<dbReference type="SMART" id="SM00341">
    <property type="entry name" value="HRDC"/>
    <property type="match status" value="1"/>
</dbReference>
<keyword evidence="10" id="KW-0067">ATP-binding</keyword>
<dbReference type="Pfam" id="PF00270">
    <property type="entry name" value="DEAD"/>
    <property type="match status" value="1"/>
</dbReference>
<dbReference type="Proteomes" id="UP001078443">
    <property type="component" value="Unassembled WGS sequence"/>
</dbReference>
<dbReference type="InterPro" id="IPR032284">
    <property type="entry name" value="RecQ_Zn-bd"/>
</dbReference>
<protein>
    <recommendedName>
        <fullName evidence="16">DNA helicase RecQ</fullName>
        <ecNumber evidence="16">5.6.2.4</ecNumber>
    </recommendedName>
</protein>
<evidence type="ECO:0000259" key="17">
    <source>
        <dbReference type="PROSITE" id="PS50967"/>
    </source>
</evidence>
<dbReference type="SMART" id="SM00490">
    <property type="entry name" value="HELICc"/>
    <property type="match status" value="1"/>
</dbReference>
<feature type="domain" description="HRDC" evidence="17">
    <location>
        <begin position="514"/>
        <end position="594"/>
    </location>
</feature>
<evidence type="ECO:0000256" key="10">
    <source>
        <dbReference type="ARBA" id="ARBA00022840"/>
    </source>
</evidence>
<comment type="similarity">
    <text evidence="3">Belongs to the helicase family. RecQ subfamily.</text>
</comment>
<dbReference type="Pfam" id="PF00271">
    <property type="entry name" value="Helicase_C"/>
    <property type="match status" value="1"/>
</dbReference>
<keyword evidence="11" id="KW-0238">DNA-binding</keyword>
<dbReference type="Gene3D" id="3.40.50.300">
    <property type="entry name" value="P-loop containing nucleotide triphosphate hydrolases"/>
    <property type="match status" value="2"/>
</dbReference>
<comment type="catalytic activity">
    <reaction evidence="15">
        <text>Couples ATP hydrolysis with the unwinding of duplex DNA by translocating in the 3'-5' direction.</text>
        <dbReference type="EC" id="5.6.2.4"/>
    </reaction>
</comment>
<dbReference type="SMART" id="SM00487">
    <property type="entry name" value="DEXDc"/>
    <property type="match status" value="1"/>
</dbReference>
<dbReference type="GO" id="GO:0016787">
    <property type="term" value="F:hydrolase activity"/>
    <property type="evidence" value="ECO:0007669"/>
    <property type="project" value="UniProtKB-KW"/>
</dbReference>
<evidence type="ECO:0000256" key="6">
    <source>
        <dbReference type="ARBA" id="ARBA00022763"/>
    </source>
</evidence>
<dbReference type="InterPro" id="IPR011545">
    <property type="entry name" value="DEAD/DEAH_box_helicase_dom"/>
</dbReference>
<evidence type="ECO:0000256" key="3">
    <source>
        <dbReference type="ARBA" id="ARBA00005446"/>
    </source>
</evidence>
<evidence type="ECO:0000256" key="4">
    <source>
        <dbReference type="ARBA" id="ARBA00022723"/>
    </source>
</evidence>
<dbReference type="SUPFAM" id="SSF47819">
    <property type="entry name" value="HRDC-like"/>
    <property type="match status" value="1"/>
</dbReference>
<dbReference type="Pfam" id="PF09382">
    <property type="entry name" value="RQC"/>
    <property type="match status" value="1"/>
</dbReference>
<dbReference type="Pfam" id="PF14493">
    <property type="entry name" value="HTH_40"/>
    <property type="match status" value="1"/>
</dbReference>
<dbReference type="InterPro" id="IPR006293">
    <property type="entry name" value="DNA_helicase_ATP-dep_RecQ_bac"/>
</dbReference>
<dbReference type="Pfam" id="PF16124">
    <property type="entry name" value="RecQ_Zn_bind"/>
    <property type="match status" value="1"/>
</dbReference>
<reference evidence="20" key="1">
    <citation type="submission" date="2022-12" db="EMBL/GenBank/DDBJ databases">
        <authorList>
            <person name="Wang J."/>
        </authorList>
    </citation>
    <scope>NUCLEOTIDE SEQUENCE</scope>
    <source>
        <strain evidence="20">HY-45-18</strain>
    </source>
</reference>
<dbReference type="RefSeq" id="WP_268040056.1">
    <property type="nucleotide sequence ID" value="NZ_JAPQER010000002.1"/>
</dbReference>
<evidence type="ECO:0000313" key="21">
    <source>
        <dbReference type="Proteomes" id="UP001078443"/>
    </source>
</evidence>
<dbReference type="Gene3D" id="1.10.150.80">
    <property type="entry name" value="HRDC domain"/>
    <property type="match status" value="1"/>
</dbReference>
<dbReference type="EC" id="5.6.2.4" evidence="16"/>
<dbReference type="EMBL" id="JAPQER010000002">
    <property type="protein sequence ID" value="MCY6483780.1"/>
    <property type="molecule type" value="Genomic_DNA"/>
</dbReference>
<evidence type="ECO:0000256" key="12">
    <source>
        <dbReference type="ARBA" id="ARBA00023172"/>
    </source>
</evidence>
<comment type="cofactor">
    <cofactor evidence="2">
        <name>Zn(2+)</name>
        <dbReference type="ChEBI" id="CHEBI:29105"/>
    </cofactor>
</comment>
<evidence type="ECO:0000256" key="14">
    <source>
        <dbReference type="ARBA" id="ARBA00023235"/>
    </source>
</evidence>
<dbReference type="PANTHER" id="PTHR13710:SF105">
    <property type="entry name" value="ATP-DEPENDENT DNA HELICASE Q1"/>
    <property type="match status" value="1"/>
</dbReference>
<dbReference type="GO" id="GO:0003678">
    <property type="term" value="F:DNA helicase activity"/>
    <property type="evidence" value="ECO:0007669"/>
    <property type="project" value="UniProtKB-EC"/>
</dbReference>
<dbReference type="InterPro" id="IPR002121">
    <property type="entry name" value="HRDC_dom"/>
</dbReference>
<keyword evidence="7 20" id="KW-0378">Hydrolase</keyword>
<feature type="domain" description="Helicase C-terminal" evidence="19">
    <location>
        <begin position="215"/>
        <end position="363"/>
    </location>
</feature>
<keyword evidence="8 20" id="KW-0347">Helicase</keyword>
<organism evidence="20 21">
    <name type="scientific">Clostridium aestuarii</name>
    <dbReference type="NCBI Taxonomy" id="338193"/>
    <lineage>
        <taxon>Bacteria</taxon>
        <taxon>Bacillati</taxon>
        <taxon>Bacillota</taxon>
        <taxon>Clostridia</taxon>
        <taxon>Eubacteriales</taxon>
        <taxon>Clostridiaceae</taxon>
        <taxon>Clostridium</taxon>
    </lineage>
</organism>
<dbReference type="InterPro" id="IPR029491">
    <property type="entry name" value="Helicase_HTH"/>
</dbReference>
<dbReference type="PROSITE" id="PS50967">
    <property type="entry name" value="HRDC"/>
    <property type="match status" value="1"/>
</dbReference>
<dbReference type="InterPro" id="IPR036388">
    <property type="entry name" value="WH-like_DNA-bd_sf"/>
</dbReference>
<dbReference type="PANTHER" id="PTHR13710">
    <property type="entry name" value="DNA HELICASE RECQ FAMILY MEMBER"/>
    <property type="match status" value="1"/>
</dbReference>
<dbReference type="InterPro" id="IPR036390">
    <property type="entry name" value="WH_DNA-bd_sf"/>
</dbReference>
<keyword evidence="14" id="KW-0413">Isomerase</keyword>
<dbReference type="SUPFAM" id="SSF52540">
    <property type="entry name" value="P-loop containing nucleoside triphosphate hydrolases"/>
    <property type="match status" value="1"/>
</dbReference>
<dbReference type="InterPro" id="IPR014001">
    <property type="entry name" value="Helicase_ATP-bd"/>
</dbReference>
<keyword evidence="13" id="KW-0234">DNA repair</keyword>
<evidence type="ECO:0000256" key="1">
    <source>
        <dbReference type="ARBA" id="ARBA00001946"/>
    </source>
</evidence>
<comment type="cofactor">
    <cofactor evidence="1">
        <name>Mg(2+)</name>
        <dbReference type="ChEBI" id="CHEBI:18420"/>
    </cofactor>
</comment>
<dbReference type="InterPro" id="IPR010997">
    <property type="entry name" value="HRDC-like_sf"/>
</dbReference>
<keyword evidence="6" id="KW-0227">DNA damage</keyword>
<dbReference type="InterPro" id="IPR027417">
    <property type="entry name" value="P-loop_NTPase"/>
</dbReference>
<feature type="domain" description="Helicase ATP-binding" evidence="18">
    <location>
        <begin position="26"/>
        <end position="195"/>
    </location>
</feature>
<keyword evidence="12" id="KW-0233">DNA recombination</keyword>
<evidence type="ECO:0000256" key="16">
    <source>
        <dbReference type="NCBIfam" id="TIGR01389"/>
    </source>
</evidence>
<dbReference type="SMART" id="SM00956">
    <property type="entry name" value="RQC"/>
    <property type="match status" value="1"/>
</dbReference>
<evidence type="ECO:0000256" key="9">
    <source>
        <dbReference type="ARBA" id="ARBA00022833"/>
    </source>
</evidence>
<dbReference type="Pfam" id="PF00570">
    <property type="entry name" value="HRDC"/>
    <property type="match status" value="1"/>
</dbReference>
<evidence type="ECO:0000259" key="19">
    <source>
        <dbReference type="PROSITE" id="PS51194"/>
    </source>
</evidence>
<evidence type="ECO:0000256" key="15">
    <source>
        <dbReference type="ARBA" id="ARBA00034617"/>
    </source>
</evidence>
<comment type="caution">
    <text evidence="20">The sequence shown here is derived from an EMBL/GenBank/DDBJ whole genome shotgun (WGS) entry which is preliminary data.</text>
</comment>
<dbReference type="PROSITE" id="PS51194">
    <property type="entry name" value="HELICASE_CTER"/>
    <property type="match status" value="1"/>
</dbReference>
<accession>A0ABT4CXS4</accession>
<dbReference type="NCBIfam" id="TIGR00614">
    <property type="entry name" value="recQ_fam"/>
    <property type="match status" value="1"/>
</dbReference>
<dbReference type="InterPro" id="IPR044876">
    <property type="entry name" value="HRDC_dom_sf"/>
</dbReference>
<dbReference type="CDD" id="cd17920">
    <property type="entry name" value="DEXHc_RecQ"/>
    <property type="match status" value="1"/>
</dbReference>
<dbReference type="InterPro" id="IPR018982">
    <property type="entry name" value="RQC_domain"/>
</dbReference>
<gene>
    <name evidence="20" type="primary">recQ</name>
    <name evidence="20" type="ORF">OW763_05375</name>
</gene>